<dbReference type="Proteomes" id="UP000388452">
    <property type="component" value="Chromosome"/>
</dbReference>
<gene>
    <name evidence="8" type="ORF">LM010_13570</name>
</gene>
<organism evidence="8 9">
    <name type="scientific">Lacticaseibacillus manihotivorans</name>
    <dbReference type="NCBI Taxonomy" id="88233"/>
    <lineage>
        <taxon>Bacteria</taxon>
        <taxon>Bacillati</taxon>
        <taxon>Bacillota</taxon>
        <taxon>Bacilli</taxon>
        <taxon>Lactobacillales</taxon>
        <taxon>Lactobacillaceae</taxon>
        <taxon>Lacticaseibacillus</taxon>
    </lineage>
</organism>
<dbReference type="InterPro" id="IPR050638">
    <property type="entry name" value="AA-Vitamin_Transporters"/>
</dbReference>
<evidence type="ECO:0000313" key="9">
    <source>
        <dbReference type="Proteomes" id="UP000388452"/>
    </source>
</evidence>
<evidence type="ECO:0000256" key="1">
    <source>
        <dbReference type="ARBA" id="ARBA00004127"/>
    </source>
</evidence>
<reference evidence="8 9" key="1">
    <citation type="submission" date="2019-10" db="EMBL/GenBank/DDBJ databases">
        <title>Genome sequencing of Lactobacillus manihotivorans.</title>
        <authorList>
            <person name="Kim K."/>
        </authorList>
    </citation>
    <scope>NUCLEOTIDE SEQUENCE [LARGE SCALE GENOMIC DNA]</scope>
    <source>
        <strain evidence="8 9">LM010</strain>
    </source>
</reference>
<dbReference type="InterPro" id="IPR037185">
    <property type="entry name" value="EmrE-like"/>
</dbReference>
<protein>
    <submittedName>
        <fullName evidence="8">EamA family transporter</fullName>
    </submittedName>
</protein>
<dbReference type="GO" id="GO:0016020">
    <property type="term" value="C:membrane"/>
    <property type="evidence" value="ECO:0007669"/>
    <property type="project" value="UniProtKB-SubCell"/>
</dbReference>
<comment type="subcellular location">
    <subcellularLocation>
        <location evidence="1">Endomembrane system</location>
        <topology evidence="1">Multi-pass membrane protein</topology>
    </subcellularLocation>
</comment>
<evidence type="ECO:0000256" key="5">
    <source>
        <dbReference type="ARBA" id="ARBA00023136"/>
    </source>
</evidence>
<evidence type="ECO:0000313" key="8">
    <source>
        <dbReference type="EMBL" id="QFQ92379.1"/>
    </source>
</evidence>
<accession>A0A5P8JUL1</accession>
<keyword evidence="3 6" id="KW-0812">Transmembrane</keyword>
<evidence type="ECO:0000259" key="7">
    <source>
        <dbReference type="Pfam" id="PF00892"/>
    </source>
</evidence>
<dbReference type="RefSeq" id="WP_056962896.1">
    <property type="nucleotide sequence ID" value="NZ_CP045068.1"/>
</dbReference>
<dbReference type="InterPro" id="IPR000620">
    <property type="entry name" value="EamA_dom"/>
</dbReference>
<evidence type="ECO:0000256" key="2">
    <source>
        <dbReference type="ARBA" id="ARBA00007362"/>
    </source>
</evidence>
<evidence type="ECO:0000256" key="4">
    <source>
        <dbReference type="ARBA" id="ARBA00022989"/>
    </source>
</evidence>
<keyword evidence="4 6" id="KW-1133">Transmembrane helix</keyword>
<dbReference type="EMBL" id="CP045068">
    <property type="protein sequence ID" value="QFQ92379.1"/>
    <property type="molecule type" value="Genomic_DNA"/>
</dbReference>
<feature type="transmembrane region" description="Helical" evidence="6">
    <location>
        <begin position="98"/>
        <end position="120"/>
    </location>
</feature>
<dbReference type="PANTHER" id="PTHR32322:SF2">
    <property type="entry name" value="EAMA DOMAIN-CONTAINING PROTEIN"/>
    <property type="match status" value="1"/>
</dbReference>
<feature type="transmembrane region" description="Helical" evidence="6">
    <location>
        <begin position="265"/>
        <end position="293"/>
    </location>
</feature>
<sequence>MRKKRLLGILMGMAAALLWGISGPASEILFAHNMSVGWLISSKMVIAGLVSMVLALIIDGKKVLAPWQNKQAATQMIIFILFGMIAMQYIYYQAVAVANAPTATILQFLSPVVVVIYVALKTRELPRRVDVLVIALAMFGTLLVVTKGHLTQLAISPQALMWGLLSALAAAAYAILPAALLETYSPLTVTAWAQLLGGALLSINMPWWTKIPHLTTFEWGAYAFVVIAGTIVSYLLYLMALQYVSVTAVSLLDAFEPLGATLTSVLFMGFVLTGAELLGGVLIIVAVILMSLMEPKAPEA</sequence>
<proteinExistence type="inferred from homology"/>
<feature type="transmembrane region" description="Helical" evidence="6">
    <location>
        <begin position="40"/>
        <end position="60"/>
    </location>
</feature>
<feature type="transmembrane region" description="Helical" evidence="6">
    <location>
        <begin position="161"/>
        <end position="180"/>
    </location>
</feature>
<evidence type="ECO:0000256" key="3">
    <source>
        <dbReference type="ARBA" id="ARBA00022692"/>
    </source>
</evidence>
<name>A0A5P8JUL1_9LACO</name>
<dbReference type="SUPFAM" id="SSF103481">
    <property type="entry name" value="Multidrug resistance efflux transporter EmrE"/>
    <property type="match status" value="2"/>
</dbReference>
<feature type="domain" description="EamA" evidence="7">
    <location>
        <begin position="7"/>
        <end position="145"/>
    </location>
</feature>
<feature type="transmembrane region" description="Helical" evidence="6">
    <location>
        <begin position="132"/>
        <end position="155"/>
    </location>
</feature>
<dbReference type="Pfam" id="PF00892">
    <property type="entry name" value="EamA"/>
    <property type="match status" value="2"/>
</dbReference>
<feature type="transmembrane region" description="Helical" evidence="6">
    <location>
        <begin position="219"/>
        <end position="244"/>
    </location>
</feature>
<feature type="domain" description="EamA" evidence="7">
    <location>
        <begin position="159"/>
        <end position="291"/>
    </location>
</feature>
<evidence type="ECO:0000256" key="6">
    <source>
        <dbReference type="SAM" id="Phobius"/>
    </source>
</evidence>
<keyword evidence="5 6" id="KW-0472">Membrane</keyword>
<dbReference type="PANTHER" id="PTHR32322">
    <property type="entry name" value="INNER MEMBRANE TRANSPORTER"/>
    <property type="match status" value="1"/>
</dbReference>
<feature type="transmembrane region" description="Helical" evidence="6">
    <location>
        <begin position="72"/>
        <end position="92"/>
    </location>
</feature>
<dbReference type="AlphaFoldDB" id="A0A5P8JUL1"/>
<comment type="similarity">
    <text evidence="2">Belongs to the EamA transporter family.</text>
</comment>